<dbReference type="SUPFAM" id="SSF55961">
    <property type="entry name" value="Bet v1-like"/>
    <property type="match status" value="1"/>
</dbReference>
<evidence type="ECO:0000313" key="2">
    <source>
        <dbReference type="Proteomes" id="UP001059836"/>
    </source>
</evidence>
<gene>
    <name evidence="1" type="ORF">GII31_01600</name>
</gene>
<proteinExistence type="predicted"/>
<sequence length="146" mass="16104">MTVSVRTEFDVDAPPSLIMEILLDIDSLPQWSEAHKSAEVLSSHPDGTPDRVHCVVGLMGISDEQTLTYTWTDTSCTWDLIEGKQLSLQHGAYRLTPTDSGTRVEFELEVDLKIKLPGLIVKRGQKAAVETAKKGLIAEARRRSAS</sequence>
<dbReference type="CDD" id="cd07819">
    <property type="entry name" value="SRPBCC_2"/>
    <property type="match status" value="1"/>
</dbReference>
<organism evidence="1 2">
    <name type="scientific">Gordonia pseudamarae</name>
    <dbReference type="NCBI Taxonomy" id="2831662"/>
    <lineage>
        <taxon>Bacteria</taxon>
        <taxon>Bacillati</taxon>
        <taxon>Actinomycetota</taxon>
        <taxon>Actinomycetes</taxon>
        <taxon>Mycobacteriales</taxon>
        <taxon>Gordoniaceae</taxon>
        <taxon>Gordonia</taxon>
    </lineage>
</organism>
<reference evidence="1" key="1">
    <citation type="journal article" date="2021" name="Nat. Microbiol.">
        <title>Cocultivation of an ultrasmall environmental parasitic bacterium with lytic ability against bacteria associated with wastewater foams.</title>
        <authorList>
            <person name="Batinovic S."/>
            <person name="Rose J.J.A."/>
            <person name="Ratcliffe J."/>
            <person name="Seviour R.J."/>
            <person name="Petrovski S."/>
        </authorList>
    </citation>
    <scope>NUCLEOTIDE SEQUENCE</scope>
    <source>
        <strain evidence="1">CON9</strain>
    </source>
</reference>
<dbReference type="Proteomes" id="UP001059836">
    <property type="component" value="Chromosome"/>
</dbReference>
<dbReference type="InterPro" id="IPR019587">
    <property type="entry name" value="Polyketide_cyclase/dehydratase"/>
</dbReference>
<keyword evidence="2" id="KW-1185">Reference proteome</keyword>
<dbReference type="PANTHER" id="PTHR39683">
    <property type="entry name" value="CONSERVED PROTEIN TB16.3"/>
    <property type="match status" value="1"/>
</dbReference>
<dbReference type="PANTHER" id="PTHR39683:SF4">
    <property type="entry name" value="COENZYME Q-BINDING PROTEIN COQ10 START DOMAIN-CONTAINING PROTEIN"/>
    <property type="match status" value="1"/>
</dbReference>
<evidence type="ECO:0000313" key="1">
    <source>
        <dbReference type="EMBL" id="QHN33789.1"/>
    </source>
</evidence>
<protein>
    <submittedName>
        <fullName evidence="1">Cyclase</fullName>
    </submittedName>
</protein>
<dbReference type="InterPro" id="IPR023393">
    <property type="entry name" value="START-like_dom_sf"/>
</dbReference>
<dbReference type="Gene3D" id="3.30.530.20">
    <property type="match status" value="1"/>
</dbReference>
<dbReference type="RefSeq" id="WP_213246184.1">
    <property type="nucleotide sequence ID" value="NZ_CP045806.1"/>
</dbReference>
<accession>A0ABX6ID22</accession>
<dbReference type="EMBL" id="CP045809">
    <property type="protein sequence ID" value="QHN33789.1"/>
    <property type="molecule type" value="Genomic_DNA"/>
</dbReference>
<name>A0ABX6ID22_9ACTN</name>
<dbReference type="Pfam" id="PF10604">
    <property type="entry name" value="Polyketide_cyc2"/>
    <property type="match status" value="1"/>
</dbReference>